<feature type="compositionally biased region" description="Basic and acidic residues" evidence="7">
    <location>
        <begin position="56"/>
        <end position="66"/>
    </location>
</feature>
<reference evidence="9" key="1">
    <citation type="submission" date="2025-08" db="UniProtKB">
        <authorList>
            <consortium name="RefSeq"/>
        </authorList>
    </citation>
    <scope>IDENTIFICATION</scope>
    <source>
        <tissue evidence="9">Gonad</tissue>
    </source>
</reference>
<evidence type="ECO:0000256" key="3">
    <source>
        <dbReference type="ARBA" id="ARBA00022737"/>
    </source>
</evidence>
<dbReference type="SUPFAM" id="SSF50998">
    <property type="entry name" value="Quinoprotein alcohol dehydrogenase-like"/>
    <property type="match status" value="1"/>
</dbReference>
<dbReference type="PROSITE" id="PS50082">
    <property type="entry name" value="WD_REPEATS_2"/>
    <property type="match status" value="1"/>
</dbReference>
<dbReference type="GeneID" id="109482749"/>
<dbReference type="InterPro" id="IPR050630">
    <property type="entry name" value="WD_repeat_EMAP"/>
</dbReference>
<dbReference type="InterPro" id="IPR015943">
    <property type="entry name" value="WD40/YVTN_repeat-like_dom_sf"/>
</dbReference>
<evidence type="ECO:0000256" key="2">
    <source>
        <dbReference type="ARBA" id="ARBA00022574"/>
    </source>
</evidence>
<dbReference type="InterPro" id="IPR036322">
    <property type="entry name" value="WD40_repeat_dom_sf"/>
</dbReference>
<keyword evidence="8" id="KW-1185">Reference proteome</keyword>
<feature type="compositionally biased region" description="Basic and acidic residues" evidence="7">
    <location>
        <begin position="192"/>
        <end position="203"/>
    </location>
</feature>
<evidence type="ECO:0000313" key="9">
    <source>
        <dbReference type="RefSeq" id="XP_019641142.1"/>
    </source>
</evidence>
<dbReference type="SMART" id="SM00320">
    <property type="entry name" value="WD40"/>
    <property type="match status" value="7"/>
</dbReference>
<sequence length="1204" mass="129859">MADEESSVPAEEKMEATQTAGPEGAAAEVPPAETEGQPEPEAPETGDQGPTEAADGAEKTEEKPEEEKPEPEPTETEGTKEAPTEEKPVQEEGGTTEEEKPPTPAAGSRPASQAESARGQSKPATPAGSKAGTPQGSKPGTPKGSRPPTPKASKPPTPTGSQQGTPRAGSREGSARASPAGEKAGSRQGSAGKERPGSGKERPTSGTDRPPSAGKDRPSSGTARPPSGRSRKSSAASQKSARAGSAGKPPSGKASPVAPGDQSVADTKPPTVGGRQTPVSRKSETSEEPIPIDALNMVWSFGLNKRVPAINMTDEQRRLVLYTCAHTAVLYDYSSNTQKLLQGHCNMISSTCVSEDRRWIATADSGQDSMVIVWDSYSCIPVQTLFDPHVGGVTTMAMTPDAKYLVTVSAAQTQTVAIWDWTTESEGPICQAELDPAFGHQSYILFNPEDPTELVSNSESQVVFYSWKGGNLEYYAPELDDTTFNRAVGQYSQSIFQSNFGTRAFTATSVGNIVVWDSKRPSSEAPANSNDATKKALKLVRLQDRAITVLTTTDRYIVTGDVMGHVKFYDDQLTMINWYSDFDLGPVNALSFMYMPEFSTDVAESSGFPPDATIAASKFVVKDFIVGTATAVMGHVRADGTILDVILLEHDAAVHAICTHPTEPRLCMGSYSGLLKIWDYERKEVLVSRQFERGNMIRCVAFDPTGLILAAGFMDGSVRVLDALTLDDEVSEPFRYARDSVTHCCFSHDSNFLATADADFTVSVFRTGRGAEEEAWVYLGRHRAHYKLIESLMFGMELDTNQPRLLSLGRDRVMVEYDLGNSSKDDLRLLSQDRIEQSAVPACMAWYPPVTKESFIITANSQYKLKLYNTTTKMCRKTLLGPTYGAPVQKVAVLPTTGSPIEYRHLAYITTDKVGLHILPADGNPHKAMALIAHPTGVANLACSYDGKYVFTAGGDDCTTHMWSVSLKSLDAACSLGGENLIPFYGLLDGGREGEFFRELEDYFYYAQIRSQGVDATVDREVSTTVPLSEVPYVMRALGFYPTEQEIDDMLNEVKFSKYVETGQYVTHIDLGDFIKLYINHRPAFGLSPLDLQKAFEILGIDSVDGPAIDRGSLLDLLQSKGEHMTEAELAEFLTTLIGMNPEGGSSELGPYHSDGGATVLEDALPADFTAASFAADVLGFQLYATPTARPATASTASNTADDL</sequence>
<feature type="compositionally biased region" description="Pro residues" evidence="7">
    <location>
        <begin position="145"/>
        <end position="158"/>
    </location>
</feature>
<feature type="repeat" description="WD" evidence="6">
    <location>
        <begin position="647"/>
        <end position="688"/>
    </location>
</feature>
<dbReference type="RefSeq" id="XP_019641142.1">
    <property type="nucleotide sequence ID" value="XM_019785583.1"/>
</dbReference>
<evidence type="ECO:0000256" key="5">
    <source>
        <dbReference type="ARBA" id="ARBA00040994"/>
    </source>
</evidence>
<dbReference type="Pfam" id="PF00400">
    <property type="entry name" value="WD40"/>
    <property type="match status" value="6"/>
</dbReference>
<comment type="subcellular location">
    <subcellularLocation>
        <location evidence="1">Cell projection</location>
        <location evidence="1">Cilium</location>
    </subcellularLocation>
</comment>
<dbReference type="SUPFAM" id="SSF50978">
    <property type="entry name" value="WD40 repeat-like"/>
    <property type="match status" value="1"/>
</dbReference>
<organism evidence="8 9">
    <name type="scientific">Branchiostoma belcheri</name>
    <name type="common">Amphioxus</name>
    <dbReference type="NCBI Taxonomy" id="7741"/>
    <lineage>
        <taxon>Eukaryota</taxon>
        <taxon>Metazoa</taxon>
        <taxon>Chordata</taxon>
        <taxon>Cephalochordata</taxon>
        <taxon>Leptocardii</taxon>
        <taxon>Amphioxiformes</taxon>
        <taxon>Branchiostomatidae</taxon>
        <taxon>Branchiostoma</taxon>
    </lineage>
</organism>
<keyword evidence="4" id="KW-0966">Cell projection</keyword>
<dbReference type="SUPFAM" id="SSF47473">
    <property type="entry name" value="EF-hand"/>
    <property type="match status" value="1"/>
</dbReference>
<gene>
    <name evidence="9" type="primary">LOC109482749</name>
</gene>
<dbReference type="KEGG" id="bbel:109482749"/>
<evidence type="ECO:0000256" key="6">
    <source>
        <dbReference type="PROSITE-ProRule" id="PRU00221"/>
    </source>
</evidence>
<feature type="region of interest" description="Disordered" evidence="7">
    <location>
        <begin position="1"/>
        <end position="288"/>
    </location>
</feature>
<evidence type="ECO:0000256" key="1">
    <source>
        <dbReference type="ARBA" id="ARBA00004138"/>
    </source>
</evidence>
<feature type="compositionally biased region" description="Polar residues" evidence="7">
    <location>
        <begin position="110"/>
        <end position="123"/>
    </location>
</feature>
<feature type="compositionally biased region" description="Low complexity" evidence="7">
    <location>
        <begin position="19"/>
        <end position="35"/>
    </location>
</feature>
<dbReference type="Gene3D" id="2.130.10.10">
    <property type="entry name" value="YVTN repeat-like/Quinoprotein amine dehydrogenase"/>
    <property type="match status" value="2"/>
</dbReference>
<accession>A0A6P5ACX4</accession>
<dbReference type="Proteomes" id="UP000515135">
    <property type="component" value="Unplaced"/>
</dbReference>
<name>A0A6P5ACX4_BRABE</name>
<dbReference type="Gene3D" id="1.10.238.10">
    <property type="entry name" value="EF-hand"/>
    <property type="match status" value="1"/>
</dbReference>
<dbReference type="FunFam" id="2.130.10.10:FF:000427">
    <property type="entry name" value="WD repeat domain 66"/>
    <property type="match status" value="1"/>
</dbReference>
<dbReference type="OrthoDB" id="4899631at2759"/>
<dbReference type="PANTHER" id="PTHR13720">
    <property type="entry name" value="WD-40 REPEAT PROTEIN"/>
    <property type="match status" value="1"/>
</dbReference>
<dbReference type="InterPro" id="IPR001680">
    <property type="entry name" value="WD40_rpt"/>
</dbReference>
<dbReference type="AlphaFoldDB" id="A0A6P5ACX4"/>
<dbReference type="InterPro" id="IPR011992">
    <property type="entry name" value="EF-hand-dom_pair"/>
</dbReference>
<dbReference type="GO" id="GO:0031514">
    <property type="term" value="C:motile cilium"/>
    <property type="evidence" value="ECO:0007669"/>
    <property type="project" value="TreeGrafter"/>
</dbReference>
<evidence type="ECO:0000256" key="7">
    <source>
        <dbReference type="SAM" id="MobiDB-lite"/>
    </source>
</evidence>
<keyword evidence="2 6" id="KW-0853">WD repeat</keyword>
<dbReference type="InterPro" id="IPR011047">
    <property type="entry name" value="Quinoprotein_ADH-like_sf"/>
</dbReference>
<feature type="compositionally biased region" description="Basic and acidic residues" evidence="7">
    <location>
        <begin position="77"/>
        <end position="90"/>
    </location>
</feature>
<keyword evidence="3" id="KW-0677">Repeat</keyword>
<feature type="compositionally biased region" description="Low complexity" evidence="7">
    <location>
        <begin position="233"/>
        <end position="248"/>
    </location>
</feature>
<evidence type="ECO:0000313" key="8">
    <source>
        <dbReference type="Proteomes" id="UP000515135"/>
    </source>
</evidence>
<dbReference type="PANTHER" id="PTHR13720:SF13">
    <property type="entry name" value="CILIA- AND FLAGELLA-ASSOCIATED PROTEIN 251"/>
    <property type="match status" value="1"/>
</dbReference>
<evidence type="ECO:0000256" key="4">
    <source>
        <dbReference type="ARBA" id="ARBA00023273"/>
    </source>
</evidence>
<proteinExistence type="predicted"/>
<protein>
    <recommendedName>
        <fullName evidence="5">Cilia- and flagella-associated protein 251</fullName>
    </recommendedName>
</protein>